<dbReference type="EMBL" id="JABFNT010000011">
    <property type="protein sequence ID" value="NOJ77728.1"/>
    <property type="molecule type" value="Genomic_DNA"/>
</dbReference>
<accession>A0A7Y4MQR5</accession>
<evidence type="ECO:0000313" key="1">
    <source>
        <dbReference type="EMBL" id="NOJ77728.1"/>
    </source>
</evidence>
<comment type="caution">
    <text evidence="1">The sequence shown here is derived from an EMBL/GenBank/DDBJ whole genome shotgun (WGS) entry which is preliminary data.</text>
</comment>
<evidence type="ECO:0000313" key="2">
    <source>
        <dbReference type="Proteomes" id="UP000533080"/>
    </source>
</evidence>
<dbReference type="Proteomes" id="UP000533080">
    <property type="component" value="Unassembled WGS sequence"/>
</dbReference>
<dbReference type="AlphaFoldDB" id="A0A7Y4MQR5"/>
<name>A0A7Y4MQR5_MYXXA</name>
<sequence length="91" mass="10177">MKQGCLVIRRRRSFPAAFFMEALTLSTDQKGTRILARTFFNQLRASGYTPQQVIGIATELLELVTTDIKEGEKATAVQAAQEQAPERRPHA</sequence>
<reference evidence="1 2" key="1">
    <citation type="submission" date="2020-05" db="EMBL/GenBank/DDBJ databases">
        <authorList>
            <person name="Whitworth D."/>
        </authorList>
    </citation>
    <scope>NUCLEOTIDE SEQUENCE [LARGE SCALE GENOMIC DNA]</scope>
    <source>
        <strain evidence="1 2">AM005</strain>
    </source>
</reference>
<gene>
    <name evidence="1" type="ORF">HNV28_05125</name>
</gene>
<proteinExistence type="predicted"/>
<protein>
    <submittedName>
        <fullName evidence="1">Uncharacterized protein</fullName>
    </submittedName>
</protein>
<organism evidence="1 2">
    <name type="scientific">Myxococcus xanthus</name>
    <dbReference type="NCBI Taxonomy" id="34"/>
    <lineage>
        <taxon>Bacteria</taxon>
        <taxon>Pseudomonadati</taxon>
        <taxon>Myxococcota</taxon>
        <taxon>Myxococcia</taxon>
        <taxon>Myxococcales</taxon>
        <taxon>Cystobacterineae</taxon>
        <taxon>Myxococcaceae</taxon>
        <taxon>Myxococcus</taxon>
    </lineage>
</organism>